<organism evidence="4 5">
    <name type="scientific">Tanticharoenia sakaeratensis NBRC 103193</name>
    <dbReference type="NCBI Taxonomy" id="1231623"/>
    <lineage>
        <taxon>Bacteria</taxon>
        <taxon>Pseudomonadati</taxon>
        <taxon>Pseudomonadota</taxon>
        <taxon>Alphaproteobacteria</taxon>
        <taxon>Acetobacterales</taxon>
        <taxon>Acetobacteraceae</taxon>
        <taxon>Tanticharoenia</taxon>
    </lineage>
</organism>
<keyword evidence="5" id="KW-1185">Reference proteome</keyword>
<sequence length="562" mass="61857">MRPAVYRRASLRTLRGIACAAAFGQAGSALAQNTTDTSSIPSPHAETIKARAAARPEVQNLPHAGVVGQPRRIAPSQNKAPSGRQGPWGEFDRGTGESAGFGPVGRYGVAPWAEDWSYLADPSPKLRDDPFDPLKFIALNSSRTIWLSLSGETRLRNWYEEEPNLGSKGHPGSGRFGVRNLYGADLHLGSHVRVFGQLINADAAGWNAYGYNDTYRKRLDLQQAFVEFRENLLGAKTGFMFGRQQFLDAPSYILYNRETPNVPLAWNGFRTYAIWPRIRIDAYDFVGTNIAPSQMFHDTEDWTTRLYGFDATMVVPTLRVLGGDLHSYLDLFYIGFKLGGSTAAIVAGNGTASGNTTRDDYGFRWYGSAKDLEFSVGGLYQGGTFNAAKTSVARTVAAYAFNATVGYRHPESFLHPFIGVQADLYSGGDTRNRTGDVGTYIAPFNPQTNYLDTTTYIAPSNLISLSPIVRVTPVGFASLQFKCPFFWRDSTNDSIYSSSSAYSYPRFSGGYVGVVPQASLTLQLNRHLSWTQYGARFITSNSLHAAGARSGSYYQSNFVFRF</sequence>
<evidence type="ECO:0000256" key="1">
    <source>
        <dbReference type="SAM" id="MobiDB-lite"/>
    </source>
</evidence>
<accession>A0A0D6MP19</accession>
<dbReference type="STRING" id="1231623.Tasa_038_136"/>
<reference evidence="4 5" key="1">
    <citation type="submission" date="2012-10" db="EMBL/GenBank/DDBJ databases">
        <title>Genome sequencing of Tanticharoenia sakaeratensis NBRC 103193.</title>
        <authorList>
            <person name="Azuma Y."/>
            <person name="Hadano H."/>
            <person name="Hirakawa H."/>
            <person name="Matsushita K."/>
        </authorList>
    </citation>
    <scope>NUCLEOTIDE SEQUENCE [LARGE SCALE GENOMIC DNA]</scope>
    <source>
        <strain evidence="4 5">NBRC 103193</strain>
    </source>
</reference>
<keyword evidence="2" id="KW-0732">Signal</keyword>
<protein>
    <recommendedName>
        <fullName evidence="3">Alginate export domain-containing protein</fullName>
    </recommendedName>
</protein>
<evidence type="ECO:0000256" key="2">
    <source>
        <dbReference type="SAM" id="SignalP"/>
    </source>
</evidence>
<dbReference type="Proteomes" id="UP000032679">
    <property type="component" value="Unassembled WGS sequence"/>
</dbReference>
<proteinExistence type="predicted"/>
<feature type="chain" id="PRO_5002308075" description="Alginate export domain-containing protein" evidence="2">
    <location>
        <begin position="32"/>
        <end position="562"/>
    </location>
</feature>
<dbReference type="OrthoDB" id="311329at2"/>
<evidence type="ECO:0000259" key="3">
    <source>
        <dbReference type="Pfam" id="PF13372"/>
    </source>
</evidence>
<dbReference type="AlphaFoldDB" id="A0A0D6MP19"/>
<feature type="region of interest" description="Disordered" evidence="1">
    <location>
        <begin position="68"/>
        <end position="95"/>
    </location>
</feature>
<name>A0A0D6MP19_9PROT</name>
<comment type="caution">
    <text evidence="4">The sequence shown here is derived from an EMBL/GenBank/DDBJ whole genome shotgun (WGS) entry which is preliminary data.</text>
</comment>
<dbReference type="EMBL" id="BALE01000038">
    <property type="protein sequence ID" value="GAN55155.1"/>
    <property type="molecule type" value="Genomic_DNA"/>
</dbReference>
<dbReference type="RefSeq" id="WP_148505978.1">
    <property type="nucleotide sequence ID" value="NZ_BALE01000038.1"/>
</dbReference>
<gene>
    <name evidence="4" type="ORF">Tasa_038_136</name>
</gene>
<feature type="domain" description="Alginate export" evidence="3">
    <location>
        <begin position="146"/>
        <end position="553"/>
    </location>
</feature>
<dbReference type="InterPro" id="IPR025388">
    <property type="entry name" value="Alginate_export_dom"/>
</dbReference>
<evidence type="ECO:0000313" key="4">
    <source>
        <dbReference type="EMBL" id="GAN55155.1"/>
    </source>
</evidence>
<evidence type="ECO:0000313" key="5">
    <source>
        <dbReference type="Proteomes" id="UP000032679"/>
    </source>
</evidence>
<dbReference type="Pfam" id="PF13372">
    <property type="entry name" value="Alginate_exp"/>
    <property type="match status" value="1"/>
</dbReference>
<feature type="signal peptide" evidence="2">
    <location>
        <begin position="1"/>
        <end position="31"/>
    </location>
</feature>